<dbReference type="InterPro" id="IPR000748">
    <property type="entry name" value="PsdUridine_synth_RsuA/RluB/E/F"/>
</dbReference>
<name>A0A3L7A018_9MICO</name>
<dbReference type="EMBL" id="RCUX01000014">
    <property type="protein sequence ID" value="RLP73320.1"/>
    <property type="molecule type" value="Genomic_DNA"/>
</dbReference>
<evidence type="ECO:0000256" key="3">
    <source>
        <dbReference type="ARBA" id="ARBA00023235"/>
    </source>
</evidence>
<evidence type="ECO:0000313" key="8">
    <source>
        <dbReference type="EMBL" id="RLP73320.1"/>
    </source>
</evidence>
<dbReference type="CDD" id="cd02870">
    <property type="entry name" value="PseudoU_synth_RsuA_like"/>
    <property type="match status" value="1"/>
</dbReference>
<evidence type="ECO:0000313" key="9">
    <source>
        <dbReference type="Proteomes" id="UP000272503"/>
    </source>
</evidence>
<keyword evidence="3 5" id="KW-0413">Isomerase</keyword>
<evidence type="ECO:0000256" key="2">
    <source>
        <dbReference type="ARBA" id="ARBA00008348"/>
    </source>
</evidence>
<dbReference type="SMART" id="SM00363">
    <property type="entry name" value="S4"/>
    <property type="match status" value="1"/>
</dbReference>
<reference evidence="8 9" key="1">
    <citation type="submission" date="2018-10" db="EMBL/GenBank/DDBJ databases">
        <authorList>
            <person name="Li J."/>
        </authorList>
    </citation>
    <scope>NUCLEOTIDE SEQUENCE [LARGE SCALE GENOMIC DNA]</scope>
    <source>
        <strain evidence="8 9">IF 016277</strain>
    </source>
</reference>
<dbReference type="NCBIfam" id="TIGR00093">
    <property type="entry name" value="pseudouridine synthase"/>
    <property type="match status" value="1"/>
</dbReference>
<comment type="catalytic activity">
    <reaction evidence="1">
        <text>a uridine in RNA = a pseudouridine in RNA</text>
        <dbReference type="Rhea" id="RHEA:48348"/>
        <dbReference type="Rhea" id="RHEA-COMP:12068"/>
        <dbReference type="Rhea" id="RHEA-COMP:12069"/>
        <dbReference type="ChEBI" id="CHEBI:65314"/>
        <dbReference type="ChEBI" id="CHEBI:65315"/>
    </reaction>
</comment>
<dbReference type="FunFam" id="3.10.290.10:FF:000003">
    <property type="entry name" value="Pseudouridine synthase"/>
    <property type="match status" value="1"/>
</dbReference>
<dbReference type="Pfam" id="PF00849">
    <property type="entry name" value="PseudoU_synth_2"/>
    <property type="match status" value="1"/>
</dbReference>
<dbReference type="InterPro" id="IPR020103">
    <property type="entry name" value="PsdUridine_synth_cat_dom_sf"/>
</dbReference>
<evidence type="ECO:0000256" key="5">
    <source>
        <dbReference type="RuleBase" id="RU003887"/>
    </source>
</evidence>
<dbReference type="AlphaFoldDB" id="A0A3L7A018"/>
<sequence>MPASPLTPNNQHDGVRLQKVLAQRGVASRRVCEDMITAGRIEVNGKVVTELGRRIDPEVDLVSVDGQAVQLDETKRYVMLNKPVGVVSSLADENGRPDLSAYTSEFEERVYNVGRLDQETSGLLILTNDGELANVLAHPSFGVTKTYIAQVSGTITQATITRLLRGIELDDGPIRADRARLMDESSKTSMIEITLHSGKHRIVRRMLAHVGHPVISLVRRSFGPLHLGTLPQGRYRELTAAERGRVLTLARKASAQPAEEIRIDNAERRLADREREDREAKRNGGYRAQRGGGDRNYVPTERGPKRTGRDERRSERGSREGGYERAPREGGYNRDDRAPREGGYSRDDRGGRPERGGYNREDRGGRPERSGHGDRAGRPERGDYRARGAGAGDRGGRSGGERRDDYRTAGPRNAGAGDRGGRSGGERRDDYRAAGPKSSGPKSAGPKQPNRGDRRDGGPRGGGERFGRDDRNRF</sequence>
<feature type="region of interest" description="Disordered" evidence="6">
    <location>
        <begin position="272"/>
        <end position="474"/>
    </location>
</feature>
<evidence type="ECO:0000259" key="7">
    <source>
        <dbReference type="SMART" id="SM00363"/>
    </source>
</evidence>
<evidence type="ECO:0000256" key="1">
    <source>
        <dbReference type="ARBA" id="ARBA00000073"/>
    </source>
</evidence>
<protein>
    <recommendedName>
        <fullName evidence="5">Pseudouridine synthase</fullName>
        <ecNumber evidence="5">5.4.99.-</ecNumber>
    </recommendedName>
</protein>
<dbReference type="Gene3D" id="3.30.70.1560">
    <property type="entry name" value="Alpha-L RNA-binding motif"/>
    <property type="match status" value="1"/>
</dbReference>
<dbReference type="Gene3D" id="3.10.290.10">
    <property type="entry name" value="RNA-binding S4 domain"/>
    <property type="match status" value="1"/>
</dbReference>
<dbReference type="Proteomes" id="UP000272503">
    <property type="component" value="Unassembled WGS sequence"/>
</dbReference>
<keyword evidence="9" id="KW-1185">Reference proteome</keyword>
<dbReference type="InterPro" id="IPR006145">
    <property type="entry name" value="PsdUridine_synth_RsuA/RluA"/>
</dbReference>
<dbReference type="SUPFAM" id="SSF55120">
    <property type="entry name" value="Pseudouridine synthase"/>
    <property type="match status" value="1"/>
</dbReference>
<feature type="compositionally biased region" description="Basic and acidic residues" evidence="6">
    <location>
        <begin position="272"/>
        <end position="282"/>
    </location>
</feature>
<dbReference type="Gene3D" id="3.30.70.580">
    <property type="entry name" value="Pseudouridine synthase I, catalytic domain, N-terminal subdomain"/>
    <property type="match status" value="1"/>
</dbReference>
<accession>A0A3L7A018</accession>
<evidence type="ECO:0000256" key="6">
    <source>
        <dbReference type="SAM" id="MobiDB-lite"/>
    </source>
</evidence>
<proteinExistence type="inferred from homology"/>
<dbReference type="GO" id="GO:0000455">
    <property type="term" value="P:enzyme-directed rRNA pseudouridine synthesis"/>
    <property type="evidence" value="ECO:0007669"/>
    <property type="project" value="UniProtKB-ARBA"/>
</dbReference>
<dbReference type="SUPFAM" id="SSF55174">
    <property type="entry name" value="Alpha-L RNA-binding motif"/>
    <property type="match status" value="1"/>
</dbReference>
<dbReference type="PROSITE" id="PS50889">
    <property type="entry name" value="S4"/>
    <property type="match status" value="1"/>
</dbReference>
<dbReference type="InterPro" id="IPR042092">
    <property type="entry name" value="PsdUridine_s_RsuA/RluB/E/F_cat"/>
</dbReference>
<dbReference type="InterPro" id="IPR020094">
    <property type="entry name" value="TruA/RsuA/RluB/E/F_N"/>
</dbReference>
<dbReference type="InterPro" id="IPR018496">
    <property type="entry name" value="PsdUridine_synth_RsuA/RluB_CS"/>
</dbReference>
<dbReference type="PANTHER" id="PTHR47683:SF2">
    <property type="entry name" value="RNA-BINDING S4 DOMAIN-CONTAINING PROTEIN"/>
    <property type="match status" value="1"/>
</dbReference>
<comment type="caution">
    <text evidence="8">The sequence shown here is derived from an EMBL/GenBank/DDBJ whole genome shotgun (WGS) entry which is preliminary data.</text>
</comment>
<dbReference type="PROSITE" id="PS01149">
    <property type="entry name" value="PSI_RSU"/>
    <property type="match status" value="1"/>
</dbReference>
<feature type="compositionally biased region" description="Basic and acidic residues" evidence="6">
    <location>
        <begin position="302"/>
        <end position="386"/>
    </location>
</feature>
<feature type="domain" description="RNA-binding S4" evidence="7">
    <location>
        <begin position="15"/>
        <end position="79"/>
    </location>
</feature>
<comment type="similarity">
    <text evidence="2 5">Belongs to the pseudouridine synthase RsuA family.</text>
</comment>
<dbReference type="Pfam" id="PF01479">
    <property type="entry name" value="S4"/>
    <property type="match status" value="1"/>
</dbReference>
<evidence type="ECO:0000256" key="4">
    <source>
        <dbReference type="PROSITE-ProRule" id="PRU00182"/>
    </source>
</evidence>
<dbReference type="InterPro" id="IPR002942">
    <property type="entry name" value="S4_RNA-bd"/>
</dbReference>
<gene>
    <name evidence="8" type="ORF">D9V32_14540</name>
</gene>
<feature type="compositionally biased region" description="Basic and acidic residues" evidence="6">
    <location>
        <begin position="419"/>
        <end position="432"/>
    </location>
</feature>
<dbReference type="OrthoDB" id="9807213at2"/>
<organism evidence="8 9">
    <name type="scientific">Mycetocola tolaasinivorans</name>
    <dbReference type="NCBI Taxonomy" id="76635"/>
    <lineage>
        <taxon>Bacteria</taxon>
        <taxon>Bacillati</taxon>
        <taxon>Actinomycetota</taxon>
        <taxon>Actinomycetes</taxon>
        <taxon>Micrococcales</taxon>
        <taxon>Microbacteriaceae</taxon>
        <taxon>Mycetocola</taxon>
    </lineage>
</organism>
<dbReference type="CDD" id="cd00165">
    <property type="entry name" value="S4"/>
    <property type="match status" value="1"/>
</dbReference>
<dbReference type="PANTHER" id="PTHR47683">
    <property type="entry name" value="PSEUDOURIDINE SYNTHASE FAMILY PROTEIN-RELATED"/>
    <property type="match status" value="1"/>
</dbReference>
<feature type="compositionally biased region" description="Basic and acidic residues" evidence="6">
    <location>
        <begin position="450"/>
        <end position="474"/>
    </location>
</feature>
<dbReference type="EC" id="5.4.99.-" evidence="5"/>
<dbReference type="GO" id="GO:0120159">
    <property type="term" value="F:rRNA pseudouridine synthase activity"/>
    <property type="evidence" value="ECO:0007669"/>
    <property type="project" value="UniProtKB-ARBA"/>
</dbReference>
<feature type="compositionally biased region" description="Basic and acidic residues" evidence="6">
    <location>
        <begin position="394"/>
        <end position="407"/>
    </location>
</feature>
<dbReference type="GO" id="GO:0003723">
    <property type="term" value="F:RNA binding"/>
    <property type="evidence" value="ECO:0007669"/>
    <property type="project" value="UniProtKB-KW"/>
</dbReference>
<keyword evidence="4" id="KW-0694">RNA-binding</keyword>
<dbReference type="InterPro" id="IPR036986">
    <property type="entry name" value="S4_RNA-bd_sf"/>
</dbReference>
<dbReference type="InterPro" id="IPR050343">
    <property type="entry name" value="RsuA_PseudoU_synthase"/>
</dbReference>